<proteinExistence type="predicted"/>
<comment type="caution">
    <text evidence="2">The sequence shown here is derived from an EMBL/GenBank/DDBJ whole genome shotgun (WGS) entry which is preliminary data.</text>
</comment>
<sequence length="75" mass="8235">MKRWGDEADTGSHRRGRSQWADLHPDVDTTSIDVIGRVLRAAAVLRMRLDVTIAEAGLNRPSSTCCARCAAAGWR</sequence>
<accession>A0ABP6RIB3</accession>
<evidence type="ECO:0000313" key="2">
    <source>
        <dbReference type="EMBL" id="GAA3353375.1"/>
    </source>
</evidence>
<dbReference type="Proteomes" id="UP001500483">
    <property type="component" value="Unassembled WGS sequence"/>
</dbReference>
<dbReference type="EMBL" id="BAAAYK010000015">
    <property type="protein sequence ID" value="GAA3353375.1"/>
    <property type="molecule type" value="Genomic_DNA"/>
</dbReference>
<reference evidence="3" key="1">
    <citation type="journal article" date="2019" name="Int. J. Syst. Evol. Microbiol.">
        <title>The Global Catalogue of Microorganisms (GCM) 10K type strain sequencing project: providing services to taxonomists for standard genome sequencing and annotation.</title>
        <authorList>
            <consortium name="The Broad Institute Genomics Platform"/>
            <consortium name="The Broad Institute Genome Sequencing Center for Infectious Disease"/>
            <person name="Wu L."/>
            <person name="Ma J."/>
        </authorList>
    </citation>
    <scope>NUCLEOTIDE SEQUENCE [LARGE SCALE GENOMIC DNA]</scope>
    <source>
        <strain evidence="3">JCM 9687</strain>
    </source>
</reference>
<feature type="region of interest" description="Disordered" evidence="1">
    <location>
        <begin position="1"/>
        <end position="22"/>
    </location>
</feature>
<evidence type="ECO:0000256" key="1">
    <source>
        <dbReference type="SAM" id="MobiDB-lite"/>
    </source>
</evidence>
<protein>
    <submittedName>
        <fullName evidence="2">Uncharacterized protein</fullName>
    </submittedName>
</protein>
<organism evidence="2 3">
    <name type="scientific">Saccharopolyspora gregorii</name>
    <dbReference type="NCBI Taxonomy" id="33914"/>
    <lineage>
        <taxon>Bacteria</taxon>
        <taxon>Bacillati</taxon>
        <taxon>Actinomycetota</taxon>
        <taxon>Actinomycetes</taxon>
        <taxon>Pseudonocardiales</taxon>
        <taxon>Pseudonocardiaceae</taxon>
        <taxon>Saccharopolyspora</taxon>
    </lineage>
</organism>
<gene>
    <name evidence="2" type="ORF">GCM10020366_06430</name>
</gene>
<feature type="compositionally biased region" description="Basic and acidic residues" evidence="1">
    <location>
        <begin position="1"/>
        <end position="12"/>
    </location>
</feature>
<name>A0ABP6RIB3_9PSEU</name>
<dbReference type="RefSeq" id="WP_344924091.1">
    <property type="nucleotide sequence ID" value="NZ_BAAAYK010000015.1"/>
</dbReference>
<keyword evidence="3" id="KW-1185">Reference proteome</keyword>
<evidence type="ECO:0000313" key="3">
    <source>
        <dbReference type="Proteomes" id="UP001500483"/>
    </source>
</evidence>